<dbReference type="Pfam" id="PF02518">
    <property type="entry name" value="HATPase_c"/>
    <property type="match status" value="1"/>
</dbReference>
<evidence type="ECO:0000313" key="7">
    <source>
        <dbReference type="EMBL" id="SNR78584.1"/>
    </source>
</evidence>
<dbReference type="InterPro" id="IPR005467">
    <property type="entry name" value="His_kinase_dom"/>
</dbReference>
<dbReference type="InterPro" id="IPR004358">
    <property type="entry name" value="Sig_transdc_His_kin-like_C"/>
</dbReference>
<comment type="catalytic activity">
    <reaction evidence="1">
        <text>ATP + protein L-histidine = ADP + protein N-phospho-L-histidine.</text>
        <dbReference type="EC" id="2.7.13.3"/>
    </reaction>
</comment>
<dbReference type="Gene3D" id="3.30.565.10">
    <property type="entry name" value="Histidine kinase-like ATPase, C-terminal domain"/>
    <property type="match status" value="1"/>
</dbReference>
<evidence type="ECO:0000259" key="6">
    <source>
        <dbReference type="PROSITE" id="PS50109"/>
    </source>
</evidence>
<keyword evidence="3" id="KW-0597">Phosphoprotein</keyword>
<dbReference type="InterPro" id="IPR003594">
    <property type="entry name" value="HATPase_dom"/>
</dbReference>
<dbReference type="InterPro" id="IPR000014">
    <property type="entry name" value="PAS"/>
</dbReference>
<dbReference type="InterPro" id="IPR035965">
    <property type="entry name" value="PAS-like_dom_sf"/>
</dbReference>
<evidence type="ECO:0000256" key="3">
    <source>
        <dbReference type="ARBA" id="ARBA00022553"/>
    </source>
</evidence>
<dbReference type="SUPFAM" id="SSF55785">
    <property type="entry name" value="PYP-like sensor domain (PAS domain)"/>
    <property type="match status" value="3"/>
</dbReference>
<dbReference type="EC" id="2.7.13.3" evidence="2"/>
<dbReference type="SMART" id="SM00091">
    <property type="entry name" value="PAS"/>
    <property type="match status" value="3"/>
</dbReference>
<dbReference type="RefSeq" id="WP_089263025.1">
    <property type="nucleotide sequence ID" value="NZ_FZNV01000010.1"/>
</dbReference>
<sequence length="613" mass="69782">MLKSNKSIISSLDWIAQIPSSIAIIDTDLRLKSASPKWLSTFNFSLEKIKDQQIPDLFPQLGPEFQTRLSYSLDGLRDIKFKYSPIHQTDTQQNSFWHLNPWKDGYGNIIGVIIKVETISKAQELQWELNKTKRLLNQKGSIAQIGSWEYDIKENNLQWTPSVYKIYGVSNEFIPTIENAIHFYLPETSRKTIKDSLENAIQSGLPWNEKLQLKQKDGTVIWVNSIGRPKFKNGKCTRIIGTLQNITDTILANSTTLTVEPTKYPLFEKVPFGLAIIDRSSGQIKDVNNRLLQLTEFEKTHFLQRHFTAFIKKNQQTDFIMLSKQLKESGEFSAFKTTFTTKNKKNITIQISGAILQDEIDGNLLCTIENITSQSNLERNFKKTIRVSKEKNEKLLNFAHMVSHNLKTHATNFSLLLNFLNAENGAHERKKLMHMLFSASDNLTETIKGLREIVEVRSNINLEKKSLSLNEHVFLVEQNVAGLLKETKGKIVNEIADTVTINALPAYLNSILTNCITNAIKYRKEGKSPIIIISAKEEKNYTVLSIEDNGIGIDLEKHGDKLFGLYNTFHRNKDSRGIGLYITKNQIEAMNGKISAISTVGQGTTFKIYFNKN</sequence>
<feature type="domain" description="Histidine kinase" evidence="6">
    <location>
        <begin position="401"/>
        <end position="613"/>
    </location>
</feature>
<dbReference type="PANTHER" id="PTHR43304">
    <property type="entry name" value="PHYTOCHROME-LIKE PROTEIN CPH1"/>
    <property type="match status" value="1"/>
</dbReference>
<evidence type="ECO:0000256" key="2">
    <source>
        <dbReference type="ARBA" id="ARBA00012438"/>
    </source>
</evidence>
<accession>A0ABY1SM65</accession>
<proteinExistence type="predicted"/>
<dbReference type="Gene3D" id="3.30.450.20">
    <property type="entry name" value="PAS domain"/>
    <property type="match status" value="3"/>
</dbReference>
<gene>
    <name evidence="7" type="ORF">SAMN04488009_0051</name>
</gene>
<organism evidence="7 8">
    <name type="scientific">Maribacter sedimenticola</name>
    <dbReference type="NCBI Taxonomy" id="228956"/>
    <lineage>
        <taxon>Bacteria</taxon>
        <taxon>Pseudomonadati</taxon>
        <taxon>Bacteroidota</taxon>
        <taxon>Flavobacteriia</taxon>
        <taxon>Flavobacteriales</taxon>
        <taxon>Flavobacteriaceae</taxon>
        <taxon>Maribacter</taxon>
    </lineage>
</organism>
<dbReference type="SUPFAM" id="SSF55874">
    <property type="entry name" value="ATPase domain of HSP90 chaperone/DNA topoisomerase II/histidine kinase"/>
    <property type="match status" value="1"/>
</dbReference>
<evidence type="ECO:0000313" key="8">
    <source>
        <dbReference type="Proteomes" id="UP000198337"/>
    </source>
</evidence>
<dbReference type="InterPro" id="IPR052162">
    <property type="entry name" value="Sensor_kinase/Photoreceptor"/>
</dbReference>
<dbReference type="NCBIfam" id="TIGR00229">
    <property type="entry name" value="sensory_box"/>
    <property type="match status" value="1"/>
</dbReference>
<evidence type="ECO:0000256" key="5">
    <source>
        <dbReference type="ARBA" id="ARBA00022777"/>
    </source>
</evidence>
<dbReference type="InterPro" id="IPR013656">
    <property type="entry name" value="PAS_4"/>
</dbReference>
<reference evidence="7 8" key="1">
    <citation type="submission" date="2017-06" db="EMBL/GenBank/DDBJ databases">
        <authorList>
            <person name="Varghese N."/>
            <person name="Submissions S."/>
        </authorList>
    </citation>
    <scope>NUCLEOTIDE SEQUENCE [LARGE SCALE GENOMIC DNA]</scope>
    <source>
        <strain evidence="7 8">DSM 19840</strain>
    </source>
</reference>
<dbReference type="Pfam" id="PF08447">
    <property type="entry name" value="PAS_3"/>
    <property type="match status" value="1"/>
</dbReference>
<dbReference type="CDD" id="cd00130">
    <property type="entry name" value="PAS"/>
    <property type="match status" value="2"/>
</dbReference>
<evidence type="ECO:0000256" key="4">
    <source>
        <dbReference type="ARBA" id="ARBA00022679"/>
    </source>
</evidence>
<dbReference type="Proteomes" id="UP000198337">
    <property type="component" value="Unassembled WGS sequence"/>
</dbReference>
<protein>
    <recommendedName>
        <fullName evidence="2">histidine kinase</fullName>
        <ecNumber evidence="2">2.7.13.3</ecNumber>
    </recommendedName>
</protein>
<dbReference type="InterPro" id="IPR013655">
    <property type="entry name" value="PAS_fold_3"/>
</dbReference>
<keyword evidence="8" id="KW-1185">Reference proteome</keyword>
<dbReference type="PANTHER" id="PTHR43304:SF1">
    <property type="entry name" value="PAC DOMAIN-CONTAINING PROTEIN"/>
    <property type="match status" value="1"/>
</dbReference>
<keyword evidence="5" id="KW-0418">Kinase</keyword>
<evidence type="ECO:0000256" key="1">
    <source>
        <dbReference type="ARBA" id="ARBA00000085"/>
    </source>
</evidence>
<dbReference type="PRINTS" id="PR00344">
    <property type="entry name" value="BCTRLSENSOR"/>
</dbReference>
<dbReference type="Pfam" id="PF08448">
    <property type="entry name" value="PAS_4"/>
    <property type="match status" value="1"/>
</dbReference>
<comment type="caution">
    <text evidence="7">The sequence shown here is derived from an EMBL/GenBank/DDBJ whole genome shotgun (WGS) entry which is preliminary data.</text>
</comment>
<dbReference type="SMART" id="SM00387">
    <property type="entry name" value="HATPase_c"/>
    <property type="match status" value="1"/>
</dbReference>
<name>A0ABY1SM65_9FLAO</name>
<dbReference type="EMBL" id="FZNV01000010">
    <property type="protein sequence ID" value="SNR78584.1"/>
    <property type="molecule type" value="Genomic_DNA"/>
</dbReference>
<dbReference type="PROSITE" id="PS50109">
    <property type="entry name" value="HIS_KIN"/>
    <property type="match status" value="1"/>
</dbReference>
<dbReference type="Pfam" id="PF13426">
    <property type="entry name" value="PAS_9"/>
    <property type="match status" value="1"/>
</dbReference>
<keyword evidence="4" id="KW-0808">Transferase</keyword>
<dbReference type="InterPro" id="IPR036890">
    <property type="entry name" value="HATPase_C_sf"/>
</dbReference>